<dbReference type="RefSeq" id="WP_051615065.1">
    <property type="nucleotide sequence ID" value="NZ_AWFG01000019.1"/>
</dbReference>
<dbReference type="SUPFAM" id="SSF52833">
    <property type="entry name" value="Thioredoxin-like"/>
    <property type="match status" value="1"/>
</dbReference>
<dbReference type="EMBL" id="AWFG01000019">
    <property type="protein sequence ID" value="KCZ58741.1"/>
    <property type="molecule type" value="Genomic_DNA"/>
</dbReference>
<feature type="signal peptide" evidence="1">
    <location>
        <begin position="1"/>
        <end position="22"/>
    </location>
</feature>
<dbReference type="Gene3D" id="2.60.460.10">
    <property type="entry name" value="protein yfey like domain"/>
    <property type="match status" value="1"/>
</dbReference>
<feature type="domain" description="Thioredoxin" evidence="2">
    <location>
        <begin position="63"/>
        <end position="218"/>
    </location>
</feature>
<evidence type="ECO:0000313" key="4">
    <source>
        <dbReference type="Proteomes" id="UP000027190"/>
    </source>
</evidence>
<dbReference type="InterPro" id="IPR050553">
    <property type="entry name" value="Thioredoxin_ResA/DsbE_sf"/>
</dbReference>
<dbReference type="Proteomes" id="UP000027190">
    <property type="component" value="Unassembled WGS sequence"/>
</dbReference>
<dbReference type="GO" id="GO:0016209">
    <property type="term" value="F:antioxidant activity"/>
    <property type="evidence" value="ECO:0007669"/>
    <property type="project" value="InterPro"/>
</dbReference>
<name>A0A062UI89_9PROT</name>
<comment type="caution">
    <text evidence="3">The sequence shown here is derived from an EMBL/GenBank/DDBJ whole genome shotgun (WGS) entry which is preliminary data.</text>
</comment>
<dbReference type="CDD" id="cd02966">
    <property type="entry name" value="TlpA_like_family"/>
    <property type="match status" value="1"/>
</dbReference>
<reference evidence="3 4" key="1">
    <citation type="journal article" date="2014" name="Antonie Van Leeuwenhoek">
        <title>Hyphomonas beringensis sp. nov. and Hyphomonas chukchiensis sp. nov., isolated from surface seawater of the Bering Sea and Chukchi Sea.</title>
        <authorList>
            <person name="Li C."/>
            <person name="Lai Q."/>
            <person name="Li G."/>
            <person name="Dong C."/>
            <person name="Wang J."/>
            <person name="Liao Y."/>
            <person name="Shao Z."/>
        </authorList>
    </citation>
    <scope>NUCLEOTIDE SEQUENCE [LARGE SCALE GENOMIC DNA]</scope>
    <source>
        <strain evidence="3 4">BH-BN04-4</strain>
    </source>
</reference>
<proteinExistence type="predicted"/>
<dbReference type="InterPro" id="IPR000866">
    <property type="entry name" value="AhpC/TSA"/>
</dbReference>
<dbReference type="InterPro" id="IPR013766">
    <property type="entry name" value="Thioredoxin_domain"/>
</dbReference>
<accession>A0A062UI89</accession>
<dbReference type="eggNOG" id="COG0526">
    <property type="taxonomic scope" value="Bacteria"/>
</dbReference>
<dbReference type="Gene3D" id="3.40.30.10">
    <property type="entry name" value="Glutaredoxin"/>
    <property type="match status" value="1"/>
</dbReference>
<dbReference type="PATRIC" id="fig|1280947.3.peg.1499"/>
<evidence type="ECO:0000259" key="2">
    <source>
        <dbReference type="PROSITE" id="PS51352"/>
    </source>
</evidence>
<protein>
    <recommendedName>
        <fullName evidence="2">Thioredoxin domain-containing protein</fullName>
    </recommendedName>
</protein>
<organism evidence="3 4">
    <name type="scientific">Hyphomonas chukchiensis</name>
    <dbReference type="NCBI Taxonomy" id="1280947"/>
    <lineage>
        <taxon>Bacteria</taxon>
        <taxon>Pseudomonadati</taxon>
        <taxon>Pseudomonadota</taxon>
        <taxon>Alphaproteobacteria</taxon>
        <taxon>Hyphomonadales</taxon>
        <taxon>Hyphomonadaceae</taxon>
        <taxon>Hyphomonas</taxon>
    </lineage>
</organism>
<feature type="chain" id="PRO_5001615171" description="Thioredoxin domain-containing protein" evidence="1">
    <location>
        <begin position="23"/>
        <end position="401"/>
    </location>
</feature>
<keyword evidence="4" id="KW-1185">Reference proteome</keyword>
<keyword evidence="1" id="KW-0732">Signal</keyword>
<dbReference type="GO" id="GO:0016491">
    <property type="term" value="F:oxidoreductase activity"/>
    <property type="evidence" value="ECO:0007669"/>
    <property type="project" value="InterPro"/>
</dbReference>
<dbReference type="PANTHER" id="PTHR42852:SF17">
    <property type="entry name" value="THIOREDOXIN-LIKE PROTEIN HI_1115"/>
    <property type="match status" value="1"/>
</dbReference>
<dbReference type="OrthoDB" id="743079at2"/>
<dbReference type="InterPro" id="IPR036249">
    <property type="entry name" value="Thioredoxin-like_sf"/>
</dbReference>
<sequence>MFRQLILAAAVLVLAACSPDKAAAPEPAATNFITANVAPPATAADTKGDGVLRDADNRPYGYALLGEKFPEFTAKMADGQTFDSAVLNRWMVIDVWGIWCGDCMRDAPYVAALATAIEQDPDLYFLSIHVPANASRISDEELYGKYGSVEAYFAEKGYSYPTVLDTDTSIREKLKISWTPSYLLISPDGIIRAFRTDLSVAGGEPVKDFLKDVARVKSEVRKAEFGGTLLPASIGPEGTMGLKGTTPFTLDAMKAAFPGHEILTDRAYAGEQTYPVFLIQTLPADGEAGRLVYVVEPDWTLGNVGAVVTRNPNIVGPDGSKVGQTKLKALSPEARSVCKLETGPMDSLFICPDSAENPRFIGAFGAGGDFDGKLSDAAPDYQEEAVLLEMKYVLPAPSAAQ</sequence>
<dbReference type="InterPro" id="IPR038714">
    <property type="entry name" value="YfeY-like_sf"/>
</dbReference>
<dbReference type="PANTHER" id="PTHR42852">
    <property type="entry name" value="THIOL:DISULFIDE INTERCHANGE PROTEIN DSBE"/>
    <property type="match status" value="1"/>
</dbReference>
<dbReference type="PROSITE" id="PS51257">
    <property type="entry name" value="PROKAR_LIPOPROTEIN"/>
    <property type="match status" value="1"/>
</dbReference>
<dbReference type="Pfam" id="PF00578">
    <property type="entry name" value="AhpC-TSA"/>
    <property type="match status" value="1"/>
</dbReference>
<gene>
    <name evidence="3" type="ORF">HY30_03125</name>
</gene>
<dbReference type="PROSITE" id="PS51352">
    <property type="entry name" value="THIOREDOXIN_2"/>
    <property type="match status" value="1"/>
</dbReference>
<evidence type="ECO:0000256" key="1">
    <source>
        <dbReference type="SAM" id="SignalP"/>
    </source>
</evidence>
<dbReference type="AlphaFoldDB" id="A0A062UI89"/>
<dbReference type="STRING" id="1280947.HY30_03125"/>
<evidence type="ECO:0000313" key="3">
    <source>
        <dbReference type="EMBL" id="KCZ58741.1"/>
    </source>
</evidence>